<proteinExistence type="predicted"/>
<keyword evidence="3 4" id="KW-0539">Nucleus</keyword>
<accession>A0A8S0X3E9</accession>
<dbReference type="PROSITE" id="PS00027">
    <property type="entry name" value="HOMEOBOX_1"/>
    <property type="match status" value="1"/>
</dbReference>
<feature type="DNA-binding region" description="Homeobox" evidence="4">
    <location>
        <begin position="143"/>
        <end position="202"/>
    </location>
</feature>
<dbReference type="GO" id="GO:0005634">
    <property type="term" value="C:nucleus"/>
    <property type="evidence" value="ECO:0007669"/>
    <property type="project" value="UniProtKB-SubCell"/>
</dbReference>
<feature type="compositionally biased region" description="Low complexity" evidence="6">
    <location>
        <begin position="425"/>
        <end position="452"/>
    </location>
</feature>
<organism evidence="8 9">
    <name type="scientific">Cyclocybe aegerita</name>
    <name type="common">Black poplar mushroom</name>
    <name type="synonym">Agrocybe aegerita</name>
    <dbReference type="NCBI Taxonomy" id="1973307"/>
    <lineage>
        <taxon>Eukaryota</taxon>
        <taxon>Fungi</taxon>
        <taxon>Dikarya</taxon>
        <taxon>Basidiomycota</taxon>
        <taxon>Agaricomycotina</taxon>
        <taxon>Agaricomycetes</taxon>
        <taxon>Agaricomycetidae</taxon>
        <taxon>Agaricales</taxon>
        <taxon>Agaricineae</taxon>
        <taxon>Bolbitiaceae</taxon>
        <taxon>Cyclocybe</taxon>
    </lineage>
</organism>
<feature type="region of interest" description="Disordered" evidence="6">
    <location>
        <begin position="280"/>
        <end position="305"/>
    </location>
</feature>
<evidence type="ECO:0000256" key="2">
    <source>
        <dbReference type="ARBA" id="ARBA00023155"/>
    </source>
</evidence>
<feature type="compositionally biased region" description="Basic residues" evidence="6">
    <location>
        <begin position="402"/>
        <end position="414"/>
    </location>
</feature>
<evidence type="ECO:0000313" key="8">
    <source>
        <dbReference type="EMBL" id="CAA7265922.1"/>
    </source>
</evidence>
<evidence type="ECO:0000313" key="9">
    <source>
        <dbReference type="Proteomes" id="UP000467700"/>
    </source>
</evidence>
<evidence type="ECO:0000256" key="3">
    <source>
        <dbReference type="ARBA" id="ARBA00023242"/>
    </source>
</evidence>
<evidence type="ECO:0000256" key="1">
    <source>
        <dbReference type="ARBA" id="ARBA00023125"/>
    </source>
</evidence>
<evidence type="ECO:0000256" key="6">
    <source>
        <dbReference type="SAM" id="MobiDB-lite"/>
    </source>
</evidence>
<name>A0A8S0X3E9_CYCAE</name>
<dbReference type="InterPro" id="IPR017970">
    <property type="entry name" value="Homeobox_CS"/>
</dbReference>
<dbReference type="Proteomes" id="UP000467700">
    <property type="component" value="Unassembled WGS sequence"/>
</dbReference>
<dbReference type="EMBL" id="CACVBS010000051">
    <property type="protein sequence ID" value="CAA7265922.1"/>
    <property type="molecule type" value="Genomic_DNA"/>
</dbReference>
<gene>
    <name evidence="8" type="ORF">AAE3_LOCUS8065</name>
</gene>
<dbReference type="AlphaFoldDB" id="A0A8S0X3E9"/>
<dbReference type="OrthoDB" id="6159439at2759"/>
<comment type="caution">
    <text evidence="8">The sequence shown here is derived from an EMBL/GenBank/DDBJ whole genome shotgun (WGS) entry which is preliminary data.</text>
</comment>
<dbReference type="GO" id="GO:0003677">
    <property type="term" value="F:DNA binding"/>
    <property type="evidence" value="ECO:0007669"/>
    <property type="project" value="UniProtKB-UniRule"/>
</dbReference>
<dbReference type="CDD" id="cd00086">
    <property type="entry name" value="homeodomain"/>
    <property type="match status" value="1"/>
</dbReference>
<keyword evidence="9" id="KW-1185">Reference proteome</keyword>
<feature type="domain" description="Homeobox" evidence="7">
    <location>
        <begin position="141"/>
        <end position="201"/>
    </location>
</feature>
<dbReference type="Gene3D" id="1.10.10.60">
    <property type="entry name" value="Homeodomain-like"/>
    <property type="match status" value="1"/>
</dbReference>
<dbReference type="Pfam" id="PF00046">
    <property type="entry name" value="Homeodomain"/>
    <property type="match status" value="1"/>
</dbReference>
<keyword evidence="1 4" id="KW-0238">DNA-binding</keyword>
<dbReference type="GO" id="GO:0000981">
    <property type="term" value="F:DNA-binding transcription factor activity, RNA polymerase II-specific"/>
    <property type="evidence" value="ECO:0007669"/>
    <property type="project" value="InterPro"/>
</dbReference>
<evidence type="ECO:0000259" key="7">
    <source>
        <dbReference type="PROSITE" id="PS50071"/>
    </source>
</evidence>
<sequence>MLERDLLQRVVSSVGSLLEIIPIPPSKLCSKPPLPSSLPIPPLRLTKFNSQLAAELTDKGVHPKICHATMSKAVELMQAYEESYRSISRDILARTSQSQASTTLEGLRRTFESLYEKRDLPKFLHGALKRLPQTSVPIPPQALLKDRKAFNHQYTPLLEQYFEKNAYPSLQDRLSLARKTMMSPRQIEVWFQNHRNRAKKEGRKLVKALSTATFPEPAPQSVTTHIQDEEISIPTQHLNDDHHEDEPGIGVGPTTCPFSQVAPPHAFPRPFRGGKELHMPSETSIFKPSPSWRRTPAKPTERPPLQPAAVDELERLFATQLILRETSFKGRSKKQERRTCLESAFWFSSRITIPSVAPHPALVRKSHLTQSSLHSPSGLSSPLPYSLSADLFSPSVPPSHVSGRKHPPFPKRKPSPLTSPYTRYSSSSSASSFASSTASTTTTTSSCSSFTSSASWESCSSRVTSWNSVASSQAGITSASGVSPEILTPPHQDCVSGVDDALFSLVDYQFLDRLFGTEPSVFPFNLSSYGLGDISTTLTPAHAVFNPESPLTSFLPTNYIQGHS</sequence>
<comment type="subcellular location">
    <subcellularLocation>
        <location evidence="4 5">Nucleus</location>
    </subcellularLocation>
</comment>
<feature type="region of interest" description="Disordered" evidence="6">
    <location>
        <begin position="396"/>
        <end position="452"/>
    </location>
</feature>
<keyword evidence="2 4" id="KW-0371">Homeobox</keyword>
<dbReference type="InterPro" id="IPR001356">
    <property type="entry name" value="HD"/>
</dbReference>
<reference evidence="8 9" key="1">
    <citation type="submission" date="2020-01" db="EMBL/GenBank/DDBJ databases">
        <authorList>
            <person name="Gupta K D."/>
        </authorList>
    </citation>
    <scope>NUCLEOTIDE SEQUENCE [LARGE SCALE GENOMIC DNA]</scope>
</reference>
<evidence type="ECO:0000256" key="4">
    <source>
        <dbReference type="PROSITE-ProRule" id="PRU00108"/>
    </source>
</evidence>
<protein>
    <recommendedName>
        <fullName evidence="7">Homeobox domain-containing protein</fullName>
    </recommendedName>
</protein>
<dbReference type="PROSITE" id="PS50071">
    <property type="entry name" value="HOMEOBOX_2"/>
    <property type="match status" value="1"/>
</dbReference>
<evidence type="ECO:0000256" key="5">
    <source>
        <dbReference type="RuleBase" id="RU000682"/>
    </source>
</evidence>
<dbReference type="SUPFAM" id="SSF46689">
    <property type="entry name" value="Homeodomain-like"/>
    <property type="match status" value="1"/>
</dbReference>
<dbReference type="InterPro" id="IPR009057">
    <property type="entry name" value="Homeodomain-like_sf"/>
</dbReference>
<dbReference type="SMART" id="SM00389">
    <property type="entry name" value="HOX"/>
    <property type="match status" value="1"/>
</dbReference>